<keyword evidence="5" id="KW-0812">Transmembrane</keyword>
<dbReference type="Pfam" id="PF13174">
    <property type="entry name" value="TPR_6"/>
    <property type="match status" value="1"/>
</dbReference>
<feature type="transmembrane region" description="Helical" evidence="5">
    <location>
        <begin position="40"/>
        <end position="63"/>
    </location>
</feature>
<keyword evidence="5" id="KW-0472">Membrane</keyword>
<evidence type="ECO:0000313" key="6">
    <source>
        <dbReference type="EMBL" id="QDT00061.1"/>
    </source>
</evidence>
<keyword evidence="2 3" id="KW-0802">TPR repeat</keyword>
<evidence type="ECO:0000256" key="3">
    <source>
        <dbReference type="PROSITE-ProRule" id="PRU00339"/>
    </source>
</evidence>
<evidence type="ECO:0000256" key="4">
    <source>
        <dbReference type="SAM" id="MobiDB-lite"/>
    </source>
</evidence>
<gene>
    <name evidence="6" type="ORF">HG15A2_33960</name>
</gene>
<dbReference type="PANTHER" id="PTHR12558">
    <property type="entry name" value="CELL DIVISION CYCLE 16,23,27"/>
    <property type="match status" value="1"/>
</dbReference>
<protein>
    <submittedName>
        <fullName evidence="6">Anaphase-promoting complex, cyclosome, subunit 3</fullName>
    </submittedName>
</protein>
<dbReference type="InterPro" id="IPR011990">
    <property type="entry name" value="TPR-like_helical_dom_sf"/>
</dbReference>
<keyword evidence="1" id="KW-0677">Repeat</keyword>
<sequence length="827" mass="93908">MAETTQSHSDDSSAAPSVSLVSRLKGIPVKLIDWMRTSRLRTIIVGCVSLLVLGVVFALWSFLAHEAIGHDDRVTLRQAYEALDDGRYERARTIVGELQNETAQSLSFGSALFILGVVKAKQADDEWSTGRSRAMHLVASRYLQKALAIGLPNEREAAARYQLGRSLILGNQPREGIAVFEELGDIPHTVLGEDASAEAERHALLMQAYLDSPNPRLEKALEHAKFAVEKAHATPRELYKAKLAQGDIFLRLGQAQLARQVVDSLMPPASDLLNESEKSVVQQVLEGRLAIETARQLPKADPQRKLLLNEAINELREAQRNDPRMGRNSRRAMYEIGVALEELGKLQSAVNQFDRVSKQFGDTNEGIAATLAEADLNLAQGRYQQALAGYRTALEAVSNPTTYVNELLSLPELRKRLLAAFQEFVDEGRFAEAALLVDQFNTVFDQGELVELTARTQEAWGESLLKKARSDDRWHARQTRQQGRHRLRAAGRAYEELAQVRYATRFYTDDLWQAADCYYRGQNYTNTARTLREYLHHEVRRRNSVALLRMGQSYLALRRPADAIEAFEECLEMYPRDAVVYQSRLECARAHQQLGNSKAALELLKSNLTGEELTPKSPEWRDSLFAYGRLLYDLDQYEPAVKHLREAVGRYPRDEQSMLAMYTIARAHHRDSEKPQKRLAAANTESERQQSRKQLTSDLEKAHRAYVEVQRLITLEGYGDSDPLHRTLLRNCYMMQGSVLFDLNRFEEARQAYANVSTLYQNEPFVLESFVKIANCFRRLNEPTKARGTLLQAKQVLERLPADADFRVATNFTRQQWGLILDQMSKW</sequence>
<proteinExistence type="predicted"/>
<dbReference type="Gene3D" id="1.25.40.10">
    <property type="entry name" value="Tetratricopeptide repeat domain"/>
    <property type="match status" value="4"/>
</dbReference>
<feature type="region of interest" description="Disordered" evidence="4">
    <location>
        <begin position="668"/>
        <end position="697"/>
    </location>
</feature>
<evidence type="ECO:0000256" key="2">
    <source>
        <dbReference type="ARBA" id="ARBA00022803"/>
    </source>
</evidence>
<dbReference type="SUPFAM" id="SSF48452">
    <property type="entry name" value="TPR-like"/>
    <property type="match status" value="3"/>
</dbReference>
<name>A0A517MYU5_9BACT</name>
<dbReference type="InterPro" id="IPR019734">
    <property type="entry name" value="TPR_rpt"/>
</dbReference>
<dbReference type="PROSITE" id="PS50005">
    <property type="entry name" value="TPR"/>
    <property type="match status" value="2"/>
</dbReference>
<feature type="repeat" description="TPR" evidence="3">
    <location>
        <begin position="621"/>
        <end position="654"/>
    </location>
</feature>
<organism evidence="6 7">
    <name type="scientific">Adhaeretor mobilis</name>
    <dbReference type="NCBI Taxonomy" id="1930276"/>
    <lineage>
        <taxon>Bacteria</taxon>
        <taxon>Pseudomonadati</taxon>
        <taxon>Planctomycetota</taxon>
        <taxon>Planctomycetia</taxon>
        <taxon>Pirellulales</taxon>
        <taxon>Lacipirellulaceae</taxon>
        <taxon>Adhaeretor</taxon>
    </lineage>
</organism>
<dbReference type="EMBL" id="CP036263">
    <property type="protein sequence ID" value="QDT00061.1"/>
    <property type="molecule type" value="Genomic_DNA"/>
</dbReference>
<dbReference type="OrthoDB" id="251479at2"/>
<feature type="repeat" description="TPR" evidence="3">
    <location>
        <begin position="544"/>
        <end position="577"/>
    </location>
</feature>
<dbReference type="SMART" id="SM00028">
    <property type="entry name" value="TPR"/>
    <property type="match status" value="6"/>
</dbReference>
<dbReference type="PANTHER" id="PTHR12558:SF13">
    <property type="entry name" value="CELL DIVISION CYCLE PROTEIN 27 HOMOLOG"/>
    <property type="match status" value="1"/>
</dbReference>
<dbReference type="AlphaFoldDB" id="A0A517MYU5"/>
<accession>A0A517MYU5</accession>
<reference evidence="6 7" key="1">
    <citation type="submission" date="2019-02" db="EMBL/GenBank/DDBJ databases">
        <title>Deep-cultivation of Planctomycetes and their phenomic and genomic characterization uncovers novel biology.</title>
        <authorList>
            <person name="Wiegand S."/>
            <person name="Jogler M."/>
            <person name="Boedeker C."/>
            <person name="Pinto D."/>
            <person name="Vollmers J."/>
            <person name="Rivas-Marin E."/>
            <person name="Kohn T."/>
            <person name="Peeters S.H."/>
            <person name="Heuer A."/>
            <person name="Rast P."/>
            <person name="Oberbeckmann S."/>
            <person name="Bunk B."/>
            <person name="Jeske O."/>
            <person name="Meyerdierks A."/>
            <person name="Storesund J.E."/>
            <person name="Kallscheuer N."/>
            <person name="Luecker S."/>
            <person name="Lage O.M."/>
            <person name="Pohl T."/>
            <person name="Merkel B.J."/>
            <person name="Hornburger P."/>
            <person name="Mueller R.-W."/>
            <person name="Bruemmer F."/>
            <person name="Labrenz M."/>
            <person name="Spormann A.M."/>
            <person name="Op den Camp H."/>
            <person name="Overmann J."/>
            <person name="Amann R."/>
            <person name="Jetten M.S.M."/>
            <person name="Mascher T."/>
            <person name="Medema M.H."/>
            <person name="Devos D.P."/>
            <person name="Kaster A.-K."/>
            <person name="Ovreas L."/>
            <person name="Rohde M."/>
            <person name="Galperin M.Y."/>
            <person name="Jogler C."/>
        </authorList>
    </citation>
    <scope>NUCLEOTIDE SEQUENCE [LARGE SCALE GENOMIC DNA]</scope>
    <source>
        <strain evidence="6 7">HG15A2</strain>
    </source>
</reference>
<evidence type="ECO:0000313" key="7">
    <source>
        <dbReference type="Proteomes" id="UP000319852"/>
    </source>
</evidence>
<dbReference type="InterPro" id="IPR013105">
    <property type="entry name" value="TPR_2"/>
</dbReference>
<keyword evidence="5" id="KW-1133">Transmembrane helix</keyword>
<dbReference type="KEGG" id="amob:HG15A2_33960"/>
<dbReference type="Pfam" id="PF07719">
    <property type="entry name" value="TPR_2"/>
    <property type="match status" value="1"/>
</dbReference>
<evidence type="ECO:0000256" key="1">
    <source>
        <dbReference type="ARBA" id="ARBA00022737"/>
    </source>
</evidence>
<dbReference type="RefSeq" id="WP_145061292.1">
    <property type="nucleotide sequence ID" value="NZ_CP036263.1"/>
</dbReference>
<keyword evidence="7" id="KW-1185">Reference proteome</keyword>
<dbReference type="Proteomes" id="UP000319852">
    <property type="component" value="Chromosome"/>
</dbReference>
<dbReference type="Pfam" id="PF13432">
    <property type="entry name" value="TPR_16"/>
    <property type="match status" value="2"/>
</dbReference>
<evidence type="ECO:0000256" key="5">
    <source>
        <dbReference type="SAM" id="Phobius"/>
    </source>
</evidence>